<dbReference type="Proteomes" id="UP000036270">
    <property type="component" value="Unassembled WGS sequence"/>
</dbReference>
<dbReference type="PROSITE" id="PS51257">
    <property type="entry name" value="PROKAR_LIPOPROTEIN"/>
    <property type="match status" value="1"/>
</dbReference>
<evidence type="ECO:0000256" key="1">
    <source>
        <dbReference type="SAM" id="SignalP"/>
    </source>
</evidence>
<proteinExistence type="predicted"/>
<organism evidence="3 4">
    <name type="scientific">Muribacter muris</name>
    <dbReference type="NCBI Taxonomy" id="67855"/>
    <lineage>
        <taxon>Bacteria</taxon>
        <taxon>Pseudomonadati</taxon>
        <taxon>Pseudomonadota</taxon>
        <taxon>Gammaproteobacteria</taxon>
        <taxon>Pasteurellales</taxon>
        <taxon>Pasteurellaceae</taxon>
        <taxon>Muribacter</taxon>
    </lineage>
</organism>
<accession>A0A0J5S643</accession>
<dbReference type="PATRIC" id="fig|67855.3.peg.2315"/>
<dbReference type="Pfam" id="PF01298">
    <property type="entry name" value="TbpB_B_D"/>
    <property type="match status" value="1"/>
</dbReference>
<sequence>MSFKKIAVVSLILVGLTACGSGGGAGTAKTPDGEKINLSISPKGTVGGKTKDGSLIGENLNDAFYGVWINDAKTLKEVRYQGTKTEDVPKSGVAVYKGDAAWASGYDGTHQKGGITTLNVDFGNKTVDGSIKFSVFNGDEFRRDITLHQGRLSGADFSGRASVLGDSNGLYEGALFGKNAREAAGIVQFGENSNLDVSFGGKKQ</sequence>
<dbReference type="Gene3D" id="2.40.160.90">
    <property type="match status" value="1"/>
</dbReference>
<dbReference type="InterPro" id="IPR001677">
    <property type="entry name" value="TbpB_B_D"/>
</dbReference>
<keyword evidence="1" id="KW-0732">Signal</keyword>
<evidence type="ECO:0000313" key="3">
    <source>
        <dbReference type="EMBL" id="KMK52327.1"/>
    </source>
</evidence>
<feature type="domain" description="Transferrin-binding protein B C-lobe/N-lobe beta-barrel" evidence="2">
    <location>
        <begin position="88"/>
        <end position="203"/>
    </location>
</feature>
<name>A0A0J5S643_9PAST</name>
<evidence type="ECO:0000259" key="2">
    <source>
        <dbReference type="Pfam" id="PF01298"/>
    </source>
</evidence>
<dbReference type="SUPFAM" id="SSF56925">
    <property type="entry name" value="OMPA-like"/>
    <property type="match status" value="1"/>
</dbReference>
<reference evidence="3 4" key="1">
    <citation type="submission" date="2014-12" db="EMBL/GenBank/DDBJ databases">
        <title>Reclassification of Actinobacillus muris as Muribacter muris.</title>
        <authorList>
            <person name="Christensen H."/>
            <person name="Nicklas W."/>
            <person name="Bisgaard M."/>
        </authorList>
    </citation>
    <scope>NUCLEOTIDE SEQUENCE [LARGE SCALE GENOMIC DNA]</scope>
    <source>
        <strain evidence="3 4">Ackerman80-443D</strain>
    </source>
</reference>
<dbReference type="EMBL" id="JWIZ01000008">
    <property type="protein sequence ID" value="KMK52327.1"/>
    <property type="molecule type" value="Genomic_DNA"/>
</dbReference>
<feature type="chain" id="PRO_5005264343" description="Transferrin-binding protein B C-lobe/N-lobe beta-barrel domain-containing protein" evidence="1">
    <location>
        <begin position="21"/>
        <end position="204"/>
    </location>
</feature>
<protein>
    <recommendedName>
        <fullName evidence="2">Transferrin-binding protein B C-lobe/N-lobe beta-barrel domain-containing protein</fullName>
    </recommendedName>
</protein>
<keyword evidence="4" id="KW-1185">Reference proteome</keyword>
<evidence type="ECO:0000313" key="4">
    <source>
        <dbReference type="Proteomes" id="UP000036270"/>
    </source>
</evidence>
<gene>
    <name evidence="3" type="ORF">RO21_01705</name>
</gene>
<dbReference type="RefSeq" id="WP_047976069.1">
    <property type="nucleotide sequence ID" value="NZ_JWIZ01000008.1"/>
</dbReference>
<comment type="caution">
    <text evidence="3">The sequence shown here is derived from an EMBL/GenBank/DDBJ whole genome shotgun (WGS) entry which is preliminary data.</text>
</comment>
<dbReference type="AlphaFoldDB" id="A0A0J5S643"/>
<feature type="signal peptide" evidence="1">
    <location>
        <begin position="1"/>
        <end position="20"/>
    </location>
</feature>
<dbReference type="InterPro" id="IPR011250">
    <property type="entry name" value="OMP/PagP_B-barrel"/>
</dbReference>